<organism evidence="2 3">
    <name type="scientific">Pleurodeles waltl</name>
    <name type="common">Iberian ribbed newt</name>
    <dbReference type="NCBI Taxonomy" id="8319"/>
    <lineage>
        <taxon>Eukaryota</taxon>
        <taxon>Metazoa</taxon>
        <taxon>Chordata</taxon>
        <taxon>Craniata</taxon>
        <taxon>Vertebrata</taxon>
        <taxon>Euteleostomi</taxon>
        <taxon>Amphibia</taxon>
        <taxon>Batrachia</taxon>
        <taxon>Caudata</taxon>
        <taxon>Salamandroidea</taxon>
        <taxon>Salamandridae</taxon>
        <taxon>Pleurodelinae</taxon>
        <taxon>Pleurodeles</taxon>
    </lineage>
</organism>
<gene>
    <name evidence="2" type="ORF">NDU88_004855</name>
</gene>
<dbReference type="EMBL" id="JANPWB010000012">
    <property type="protein sequence ID" value="KAJ1116649.1"/>
    <property type="molecule type" value="Genomic_DNA"/>
</dbReference>
<protein>
    <submittedName>
        <fullName evidence="2">Uncharacterized protein</fullName>
    </submittedName>
</protein>
<feature type="compositionally biased region" description="Acidic residues" evidence="1">
    <location>
        <begin position="49"/>
        <end position="67"/>
    </location>
</feature>
<sequence>MESFDITFLTSWNEEDAECQTHKIEWRTIDRDVSDGECSGMSNISESGLENEEALLEEEGEDLEEGEIPPRQILPDSDQWNGAKGG</sequence>
<dbReference type="AlphaFoldDB" id="A0AAV7NNI3"/>
<evidence type="ECO:0000256" key="1">
    <source>
        <dbReference type="SAM" id="MobiDB-lite"/>
    </source>
</evidence>
<name>A0AAV7NNI3_PLEWA</name>
<keyword evidence="3" id="KW-1185">Reference proteome</keyword>
<feature type="region of interest" description="Disordered" evidence="1">
    <location>
        <begin position="35"/>
        <end position="86"/>
    </location>
</feature>
<accession>A0AAV7NNI3</accession>
<proteinExistence type="predicted"/>
<dbReference type="Proteomes" id="UP001066276">
    <property type="component" value="Chromosome 8"/>
</dbReference>
<comment type="caution">
    <text evidence="2">The sequence shown here is derived from an EMBL/GenBank/DDBJ whole genome shotgun (WGS) entry which is preliminary data.</text>
</comment>
<evidence type="ECO:0000313" key="2">
    <source>
        <dbReference type="EMBL" id="KAJ1116649.1"/>
    </source>
</evidence>
<evidence type="ECO:0000313" key="3">
    <source>
        <dbReference type="Proteomes" id="UP001066276"/>
    </source>
</evidence>
<reference evidence="2" key="1">
    <citation type="journal article" date="2022" name="bioRxiv">
        <title>Sequencing and chromosome-scale assembly of the giantPleurodeles waltlgenome.</title>
        <authorList>
            <person name="Brown T."/>
            <person name="Elewa A."/>
            <person name="Iarovenko S."/>
            <person name="Subramanian E."/>
            <person name="Araus A.J."/>
            <person name="Petzold A."/>
            <person name="Susuki M."/>
            <person name="Suzuki K.-i.T."/>
            <person name="Hayashi T."/>
            <person name="Toyoda A."/>
            <person name="Oliveira C."/>
            <person name="Osipova E."/>
            <person name="Leigh N.D."/>
            <person name="Simon A."/>
            <person name="Yun M.H."/>
        </authorList>
    </citation>
    <scope>NUCLEOTIDE SEQUENCE</scope>
    <source>
        <strain evidence="2">20211129_DDA</strain>
        <tissue evidence="2">Liver</tissue>
    </source>
</reference>